<evidence type="ECO:0000259" key="2">
    <source>
        <dbReference type="Pfam" id="PF00174"/>
    </source>
</evidence>
<dbReference type="PANTHER" id="PTHR43032">
    <property type="entry name" value="PROTEIN-METHIONINE-SULFOXIDE REDUCTASE"/>
    <property type="match status" value="1"/>
</dbReference>
<evidence type="ECO:0000256" key="1">
    <source>
        <dbReference type="SAM" id="Phobius"/>
    </source>
</evidence>
<dbReference type="EMBL" id="JAMZDY010000001">
    <property type="protein sequence ID" value="MCP2370137.1"/>
    <property type="molecule type" value="Genomic_DNA"/>
</dbReference>
<keyword evidence="1" id="KW-0812">Transmembrane</keyword>
<dbReference type="InterPro" id="IPR008335">
    <property type="entry name" value="Mopterin_OxRdtase_euk"/>
</dbReference>
<dbReference type="PANTHER" id="PTHR43032:SF2">
    <property type="entry name" value="BLL0505 PROTEIN"/>
    <property type="match status" value="1"/>
</dbReference>
<sequence length="417" mass="44114">MSSVTSRAADRLERALEPALRTAEAAASDPIKSPRTAVVVGRLLAIAFLTCFATGLFSHVLQDPPGWLPLPTRPIDLYRWTQGLHVIAGIASVPLLLAKLWTVYPRLFERPVLGSAARFAERASIAVLVGAALVEVAIGLLNIVQWYVFPFSFRRVHLALAWVVVGSLAIHIGVKLPLIVRHWSRAGQGADAAVPAEPAGRADAAGTTTAAPRADAAGRFVSRRGFLGGVAVATAAVVATTAGQTVGLLAPLNVFAPRRIGVGPQGLPVNRTAVQAGVTATATSPEWALEVTTPSGVSSFTLDDLRAMPQTVSVLPIACVEGWSQEATWRGVRMVDLLERVGAVPRHPLVVSSLQTRGAYAVTEMPPEYALDPLTLVALELNGSPLDLDHGYPARVIAPARPGVMQTKWLRSIEVTA</sequence>
<dbReference type="AlphaFoldDB" id="A0A9X2KE12"/>
<feature type="transmembrane region" description="Helical" evidence="1">
    <location>
        <begin position="82"/>
        <end position="104"/>
    </location>
</feature>
<dbReference type="InterPro" id="IPR000572">
    <property type="entry name" value="OxRdtase_Mopterin-bd_dom"/>
</dbReference>
<feature type="transmembrane region" description="Helical" evidence="1">
    <location>
        <begin position="39"/>
        <end position="62"/>
    </location>
</feature>
<protein>
    <submittedName>
        <fullName evidence="3">DMSO/TMAO reductase YedYZ molybdopterin-dependent catalytic subunit</fullName>
    </submittedName>
</protein>
<organism evidence="3 4">
    <name type="scientific">Agromyces terreus</name>
    <dbReference type="NCBI Taxonomy" id="424795"/>
    <lineage>
        <taxon>Bacteria</taxon>
        <taxon>Bacillati</taxon>
        <taxon>Actinomycetota</taxon>
        <taxon>Actinomycetes</taxon>
        <taxon>Micrococcales</taxon>
        <taxon>Microbacteriaceae</taxon>
        <taxon>Agromyces</taxon>
    </lineage>
</organism>
<gene>
    <name evidence="3" type="ORF">BJ978_000813</name>
</gene>
<evidence type="ECO:0000313" key="3">
    <source>
        <dbReference type="EMBL" id="MCP2370137.1"/>
    </source>
</evidence>
<reference evidence="3" key="1">
    <citation type="submission" date="2022-06" db="EMBL/GenBank/DDBJ databases">
        <title>Sequencing the genomes of 1000 actinobacteria strains.</title>
        <authorList>
            <person name="Klenk H.-P."/>
        </authorList>
    </citation>
    <scope>NUCLEOTIDE SEQUENCE</scope>
    <source>
        <strain evidence="3">DSM 22016</strain>
    </source>
</reference>
<dbReference type="PRINTS" id="PR00407">
    <property type="entry name" value="EUMOPTERIN"/>
</dbReference>
<feature type="domain" description="Oxidoreductase molybdopterin-binding" evidence="2">
    <location>
        <begin position="284"/>
        <end position="416"/>
    </location>
</feature>
<dbReference type="GO" id="GO:0016491">
    <property type="term" value="F:oxidoreductase activity"/>
    <property type="evidence" value="ECO:0007669"/>
    <property type="project" value="InterPro"/>
</dbReference>
<comment type="caution">
    <text evidence="3">The sequence shown here is derived from an EMBL/GenBank/DDBJ whole genome shotgun (WGS) entry which is preliminary data.</text>
</comment>
<keyword evidence="4" id="KW-1185">Reference proteome</keyword>
<dbReference type="CDD" id="cd00321">
    <property type="entry name" value="SO_family_Moco"/>
    <property type="match status" value="1"/>
</dbReference>
<accession>A0A9X2KE12</accession>
<dbReference type="Proteomes" id="UP001139722">
    <property type="component" value="Unassembled WGS sequence"/>
</dbReference>
<evidence type="ECO:0000313" key="4">
    <source>
        <dbReference type="Proteomes" id="UP001139722"/>
    </source>
</evidence>
<feature type="transmembrane region" description="Helical" evidence="1">
    <location>
        <begin position="159"/>
        <end position="178"/>
    </location>
</feature>
<keyword evidence="1" id="KW-0472">Membrane</keyword>
<dbReference type="RefSeq" id="WP_156998669.1">
    <property type="nucleotide sequence ID" value="NZ_BAAANU010000006.1"/>
</dbReference>
<name>A0A9X2KE12_9MICO</name>
<dbReference type="SUPFAM" id="SSF56524">
    <property type="entry name" value="Oxidoreductase molybdopterin-binding domain"/>
    <property type="match status" value="1"/>
</dbReference>
<proteinExistence type="predicted"/>
<feature type="transmembrane region" description="Helical" evidence="1">
    <location>
        <begin position="125"/>
        <end position="147"/>
    </location>
</feature>
<dbReference type="Pfam" id="PF00174">
    <property type="entry name" value="Oxidored_molyb"/>
    <property type="match status" value="1"/>
</dbReference>
<dbReference type="Gene3D" id="3.90.420.10">
    <property type="entry name" value="Oxidoreductase, molybdopterin-binding domain"/>
    <property type="match status" value="1"/>
</dbReference>
<dbReference type="NCBIfam" id="TIGR01409">
    <property type="entry name" value="TAT_signal_seq"/>
    <property type="match status" value="1"/>
</dbReference>
<dbReference type="InterPro" id="IPR019546">
    <property type="entry name" value="TAT_signal_bac_arc"/>
</dbReference>
<dbReference type="InterPro" id="IPR036374">
    <property type="entry name" value="OxRdtase_Mopterin-bd_sf"/>
</dbReference>
<keyword evidence="1" id="KW-1133">Transmembrane helix</keyword>
<dbReference type="OrthoDB" id="5241952at2"/>